<dbReference type="CDD" id="cd24012">
    <property type="entry name" value="ASKHA_NBD_KDGal-kinase"/>
    <property type="match status" value="1"/>
</dbReference>
<dbReference type="Pfam" id="PF05035">
    <property type="entry name" value="DGOK"/>
    <property type="match status" value="1"/>
</dbReference>
<proteinExistence type="predicted"/>
<dbReference type="SUPFAM" id="SSF53067">
    <property type="entry name" value="Actin-like ATPase domain"/>
    <property type="match status" value="1"/>
</dbReference>
<dbReference type="InterPro" id="IPR042258">
    <property type="entry name" value="DGOK_N"/>
</dbReference>
<evidence type="ECO:0000313" key="2">
    <source>
        <dbReference type="Proteomes" id="UP001201549"/>
    </source>
</evidence>
<dbReference type="InterPro" id="IPR043129">
    <property type="entry name" value="ATPase_NBD"/>
</dbReference>
<protein>
    <submittedName>
        <fullName evidence="1">2-dehydro-3-deoxygalactonokinase</fullName>
    </submittedName>
</protein>
<organism evidence="1 2">
    <name type="scientific">Shewanella electrica</name>
    <dbReference type="NCBI Taxonomy" id="515560"/>
    <lineage>
        <taxon>Bacteria</taxon>
        <taxon>Pseudomonadati</taxon>
        <taxon>Pseudomonadota</taxon>
        <taxon>Gammaproteobacteria</taxon>
        <taxon>Alteromonadales</taxon>
        <taxon>Shewanellaceae</taxon>
        <taxon>Shewanella</taxon>
    </lineage>
</organism>
<dbReference type="RefSeq" id="WP_238898288.1">
    <property type="nucleotide sequence ID" value="NZ_JAKOGG010000021.1"/>
</dbReference>
<dbReference type="Gene3D" id="3.30.420.310">
    <property type="entry name" value="2-keto-3-deoxy-galactonokinase, C-terminal domain"/>
    <property type="match status" value="1"/>
</dbReference>
<keyword evidence="2" id="KW-1185">Reference proteome</keyword>
<sequence>MAKQAVSILVDWGTTNFRAYLLDENGVCLAETSAPSGISQINGAFEATLNANIGEWLNTHDNLTVVLAGMIGSQIGWKNTPYVDCPAPISGYGQYGVQVPEFNHGNCWIIPGMKQETADGKVDVMRGEELQVIGASMLSGDTDAASYCCPGTHTKWVKVNNQQIQTITTAMTGETFSLLSKHSILAHSLDTSAPLDEAAFIKGVQYSQQPGGLLNHIFSVRTLFVTGKQATSAGAGYLSGLLIGHEIRAFMEANGAESIGTCHIIGSSSLNQLYQTAMNHFGISTTLVADKDASIAGANSLIQTLKDRLCRN</sequence>
<evidence type="ECO:0000313" key="1">
    <source>
        <dbReference type="EMBL" id="MCS4558469.1"/>
    </source>
</evidence>
<dbReference type="Proteomes" id="UP001201549">
    <property type="component" value="Unassembled WGS sequence"/>
</dbReference>
<name>A0ABT2FTB8_9GAMM</name>
<reference evidence="2" key="1">
    <citation type="submission" date="2023-07" db="EMBL/GenBank/DDBJ databases">
        <title>Shewanella mangrovi sp. nov., an acetaldehyde- degrading bacterium isolated from mangrove sediment.</title>
        <authorList>
            <person name="Liu Y."/>
        </authorList>
    </citation>
    <scope>NUCLEOTIDE SEQUENCE [LARGE SCALE GENOMIC DNA]</scope>
    <source>
        <strain evidence="2">C32</strain>
    </source>
</reference>
<dbReference type="Gene3D" id="3.30.420.300">
    <property type="entry name" value="2-keto-3-deoxy-galactonokinase, substrate binding domain"/>
    <property type="match status" value="1"/>
</dbReference>
<dbReference type="EMBL" id="JAKOGG010000021">
    <property type="protein sequence ID" value="MCS4558469.1"/>
    <property type="molecule type" value="Genomic_DNA"/>
</dbReference>
<accession>A0ABT2FTB8</accession>
<gene>
    <name evidence="1" type="ORF">L9G74_18690</name>
</gene>
<dbReference type="InterPro" id="IPR007729">
    <property type="entry name" value="DGOK"/>
</dbReference>
<comment type="caution">
    <text evidence="1">The sequence shown here is derived from an EMBL/GenBank/DDBJ whole genome shotgun (WGS) entry which is preliminary data.</text>
</comment>
<dbReference type="InterPro" id="IPR042257">
    <property type="entry name" value="DGOK_C"/>
</dbReference>